<dbReference type="SMART" id="SM00487">
    <property type="entry name" value="DEXDc"/>
    <property type="match status" value="1"/>
</dbReference>
<dbReference type="PANTHER" id="PTHR47962">
    <property type="entry name" value="ATP-DEPENDENT HELICASE LHR-RELATED-RELATED"/>
    <property type="match status" value="1"/>
</dbReference>
<feature type="domain" description="Helicase ATP-binding" evidence="9">
    <location>
        <begin position="35"/>
        <end position="229"/>
    </location>
</feature>
<keyword evidence="12" id="KW-1185">Reference proteome</keyword>
<dbReference type="Pfam" id="PF23235">
    <property type="entry name" value="WHD_3rd_Lhr"/>
    <property type="match status" value="1"/>
</dbReference>
<dbReference type="GO" id="GO:0003677">
    <property type="term" value="F:DNA binding"/>
    <property type="evidence" value="ECO:0007669"/>
    <property type="project" value="UniProtKB-KW"/>
</dbReference>
<evidence type="ECO:0000256" key="8">
    <source>
        <dbReference type="ARBA" id="ARBA00023235"/>
    </source>
</evidence>
<dbReference type="GO" id="GO:0006281">
    <property type="term" value="P:DNA repair"/>
    <property type="evidence" value="ECO:0007669"/>
    <property type="project" value="UniProtKB-KW"/>
</dbReference>
<dbReference type="GO" id="GO:0016887">
    <property type="term" value="F:ATP hydrolysis activity"/>
    <property type="evidence" value="ECO:0007669"/>
    <property type="project" value="TreeGrafter"/>
</dbReference>
<dbReference type="Pfam" id="PF08494">
    <property type="entry name" value="DEAD_assoc"/>
    <property type="match status" value="1"/>
</dbReference>
<dbReference type="Pfam" id="PF00270">
    <property type="entry name" value="DEAD"/>
    <property type="match status" value="1"/>
</dbReference>
<evidence type="ECO:0000256" key="5">
    <source>
        <dbReference type="ARBA" id="ARBA00022840"/>
    </source>
</evidence>
<keyword evidence="8" id="KW-0413">Isomerase</keyword>
<dbReference type="InterPro" id="IPR014001">
    <property type="entry name" value="Helicase_ATP-bd"/>
</dbReference>
<keyword evidence="6" id="KW-0238">DNA-binding</keyword>
<gene>
    <name evidence="11" type="ORF">ATO7_12858</name>
</gene>
<dbReference type="GO" id="GO:0005524">
    <property type="term" value="F:ATP binding"/>
    <property type="evidence" value="ECO:0007669"/>
    <property type="project" value="UniProtKB-KW"/>
</dbReference>
<dbReference type="InterPro" id="IPR052511">
    <property type="entry name" value="ATP-dep_Helicase"/>
</dbReference>
<dbReference type="Gene3D" id="3.40.50.300">
    <property type="entry name" value="P-loop containing nucleotide triphosphate hydrolases"/>
    <property type="match status" value="2"/>
</dbReference>
<dbReference type="PROSITE" id="PS51194">
    <property type="entry name" value="HELICASE_CTER"/>
    <property type="match status" value="1"/>
</dbReference>
<name>A0A1Y1SC14_9GAMM</name>
<dbReference type="PANTHER" id="PTHR47962:SF5">
    <property type="entry name" value="ATP-DEPENDENT HELICASE LHR-RELATED"/>
    <property type="match status" value="1"/>
</dbReference>
<keyword evidence="7" id="KW-0234">DNA repair</keyword>
<accession>A0A1Y1SC14</accession>
<dbReference type="Pfam" id="PF23234">
    <property type="entry name" value="WHD_4th_Lhr"/>
    <property type="match status" value="1"/>
</dbReference>
<keyword evidence="3" id="KW-0378">Hydrolase</keyword>
<comment type="caution">
    <text evidence="11">The sequence shown here is derived from an EMBL/GenBank/DDBJ whole genome shotgun (WGS) entry which is preliminary data.</text>
</comment>
<dbReference type="Proteomes" id="UP000192342">
    <property type="component" value="Unassembled WGS sequence"/>
</dbReference>
<dbReference type="PROSITE" id="PS51192">
    <property type="entry name" value="HELICASE_ATP_BIND_1"/>
    <property type="match status" value="1"/>
</dbReference>
<evidence type="ECO:0000256" key="4">
    <source>
        <dbReference type="ARBA" id="ARBA00022806"/>
    </source>
</evidence>
<protein>
    <submittedName>
        <fullName evidence="11">DEAD/DEAH box helicase</fullName>
    </submittedName>
</protein>
<evidence type="ECO:0000256" key="3">
    <source>
        <dbReference type="ARBA" id="ARBA00022801"/>
    </source>
</evidence>
<organism evidence="11 12">
    <name type="scientific">Oceanococcus atlanticus</name>
    <dbReference type="NCBI Taxonomy" id="1317117"/>
    <lineage>
        <taxon>Bacteria</taxon>
        <taxon>Pseudomonadati</taxon>
        <taxon>Pseudomonadota</taxon>
        <taxon>Gammaproteobacteria</taxon>
        <taxon>Chromatiales</taxon>
        <taxon>Oceanococcaceae</taxon>
        <taxon>Oceanococcus</taxon>
    </lineage>
</organism>
<evidence type="ECO:0000259" key="9">
    <source>
        <dbReference type="PROSITE" id="PS51192"/>
    </source>
</evidence>
<evidence type="ECO:0000256" key="1">
    <source>
        <dbReference type="ARBA" id="ARBA00022741"/>
    </source>
</evidence>
<dbReference type="EMBL" id="AQQV01000003">
    <property type="protein sequence ID" value="ORE86187.1"/>
    <property type="molecule type" value="Genomic_DNA"/>
</dbReference>
<feature type="domain" description="Helicase C-terminal" evidence="10">
    <location>
        <begin position="260"/>
        <end position="418"/>
    </location>
</feature>
<dbReference type="SUPFAM" id="SSF52540">
    <property type="entry name" value="P-loop containing nucleoside triphosphate hydrolases"/>
    <property type="match status" value="1"/>
</dbReference>
<dbReference type="InterPro" id="IPR011545">
    <property type="entry name" value="DEAD/DEAH_box_helicase_dom"/>
</dbReference>
<keyword evidence="2" id="KW-0227">DNA damage</keyword>
<dbReference type="RefSeq" id="WP_083562343.1">
    <property type="nucleotide sequence ID" value="NZ_AQQV01000003.1"/>
</dbReference>
<evidence type="ECO:0000259" key="10">
    <source>
        <dbReference type="PROSITE" id="PS51194"/>
    </source>
</evidence>
<evidence type="ECO:0000256" key="6">
    <source>
        <dbReference type="ARBA" id="ARBA00023125"/>
    </source>
</evidence>
<evidence type="ECO:0000256" key="7">
    <source>
        <dbReference type="ARBA" id="ARBA00023204"/>
    </source>
</evidence>
<dbReference type="InterPro" id="IPR027417">
    <property type="entry name" value="P-loop_NTPase"/>
</dbReference>
<dbReference type="Pfam" id="PF00271">
    <property type="entry name" value="Helicase_C"/>
    <property type="match status" value="1"/>
</dbReference>
<sequence>MDDSARFSWQGFQAATAQWFERTLGAPTPAQTDAWPHIQAGRDVLVAAPTGSGKTLAAFLAVIDNLVEEAGQGPLPVETRVLYVSPLKALSNDIRKNLQSPLSGIEDALLEQGRPPAQITAMVRTGDTSQRERDQMRRQPPHILVTTPESLFILLGSESGRAMLSTVRSVIVDEIHAVASNKRGAHLSLSLARLRALCGGQIQHIGLSATQKPIDSVARFLSGEQPCQIIDSGHSRQRDLALELPGSPLSAVMAAEVWGEVYSRIAELAQAHRTTLVFVNTRRLAERASRHLADQLGEELVAAHHGSMSKEHRLDAEQRLKSGSLRVLVATASLELGIDIGEVDLVCQIGSPGGINAFLQRVGRSGHAVGATPKGRLFPTTLDEAVECAALLAAVERGELDVLNQADAALDVLAQHLVAEVAAREWEQGALLQLVQSSWPYHALTPGRFEDVIRMLSEGYSSRRGRRGAYIHWDQVNGMLRGRRGARLVALTNAGVIPDQFDYDVVLMPQGFKVGTLNEDFAFETLAGDIFQLGNQSYKVLKTESGRVLVEDAHGQPPTVPFWLGERPGRSDALSSAVSAFRREVSEHYQQGEDAARNQLMQAYGLTADAASQLVQYLAAGEAALGAMPNHDTIVLERFFDETGDMHLVVHSTYGSRINKAWGLALRKRFCRKFNFELQAAALEDSIVLSLGVTHSFPLAEVASYLKPESVRSVLEQALLDAPMFPTHWRWNASIALAIRRHLGHRKTPPAWQRNDAEDLMAVVFPDQIACAENLSGKRDIPDHPLVSQTINDCLFELMDLPGLEKVLRGLGDGSIALVCADLTAPSPLAQEILNARPYAFLDDGDAEARRTMAVAQGAALPVEDARALGRLDAQAIARVREEAWPSPRDADELHDALVIHGGFNDDEVKPWMPWLEPLMAQGRAARAVLPQGGALWVAAERWPQLHAVVPDACCEPQLKQLSVSPDAEPLRELVRGRLEACGPTNAAQMAGLLGQPESAIDQALIALENEGFALRGQFDPALDDSREQWCERRLLARIHRHSRDRKRSSIRPVSAQVFQRFVLHWQGIGDERPEGLDAILAAMEKLEGYSAPAQVWEQHILPARIALYLPAQLDSLCAAGKLTWARIVAKSSGAKGRGPVRNTPIAFAPRETLACWMPVNTPQSELTANAARVLAALEQRGAAFFSDLAQCTGLLRAQLEQALGELVAAGQINADTFAGLRSLITPSKTKPRSAPRTRRRQPLFSGAQDAGRWSLLQTAQPPDDDEVIEHILWTTLMRYGVISRSLLEREAVRPAWRRMLQRAWRLEARGEIAGGRFIDGMAGEQFALPEAVEMLRSMNTRPASGEMLRLSACDPAHLSGRVLAGPKITEQASNLVVYRDGELLGWMQRGSPETARDLSESDRLKVLATLTGNSQFGQRGLPRRHSS</sequence>
<reference evidence="11 12" key="1">
    <citation type="submission" date="2013-04" db="EMBL/GenBank/DDBJ databases">
        <title>Oceanococcus atlanticus 22II-S10r2 Genome Sequencing.</title>
        <authorList>
            <person name="Lai Q."/>
            <person name="Li G."/>
            <person name="Shao Z."/>
        </authorList>
    </citation>
    <scope>NUCLEOTIDE SEQUENCE [LARGE SCALE GENOMIC DNA]</scope>
    <source>
        <strain evidence="11 12">22II-S10r2</strain>
    </source>
</reference>
<dbReference type="Pfam" id="PF19306">
    <property type="entry name" value="WHD_Lhr"/>
    <property type="match status" value="1"/>
</dbReference>
<dbReference type="InterPro" id="IPR055368">
    <property type="entry name" value="WH3_Lhr"/>
</dbReference>
<keyword evidence="1" id="KW-0547">Nucleotide-binding</keyword>
<dbReference type="CDD" id="cd17922">
    <property type="entry name" value="DEXHc_LHR-like"/>
    <property type="match status" value="1"/>
</dbReference>
<evidence type="ECO:0000313" key="11">
    <source>
        <dbReference type="EMBL" id="ORE86187.1"/>
    </source>
</evidence>
<dbReference type="CDD" id="cd18796">
    <property type="entry name" value="SF2_C_LHR"/>
    <property type="match status" value="1"/>
</dbReference>
<keyword evidence="4 11" id="KW-0347">Helicase</keyword>
<dbReference type="InterPro" id="IPR055367">
    <property type="entry name" value="WH4_Lhr"/>
</dbReference>
<evidence type="ECO:0000313" key="12">
    <source>
        <dbReference type="Proteomes" id="UP000192342"/>
    </source>
</evidence>
<evidence type="ECO:0000256" key="2">
    <source>
        <dbReference type="ARBA" id="ARBA00022763"/>
    </source>
</evidence>
<dbReference type="InterPro" id="IPR013701">
    <property type="entry name" value="Lhr-like_DEAD/DEAH_assoc"/>
</dbReference>
<dbReference type="GO" id="GO:0004386">
    <property type="term" value="F:helicase activity"/>
    <property type="evidence" value="ECO:0007669"/>
    <property type="project" value="UniProtKB-KW"/>
</dbReference>
<proteinExistence type="predicted"/>
<keyword evidence="5" id="KW-0067">ATP-binding</keyword>
<dbReference type="SMART" id="SM00490">
    <property type="entry name" value="HELICc"/>
    <property type="match status" value="1"/>
</dbReference>
<dbReference type="STRING" id="1317117.ATO7_12858"/>
<dbReference type="InterPro" id="IPR001650">
    <property type="entry name" value="Helicase_C-like"/>
</dbReference>
<dbReference type="InterPro" id="IPR045628">
    <property type="entry name" value="Lhr_WH_dom"/>
</dbReference>
<dbReference type="OrthoDB" id="9815222at2"/>